<dbReference type="SUPFAM" id="SSF51338">
    <property type="entry name" value="Composite domain of metallo-dependent hydrolases"/>
    <property type="match status" value="1"/>
</dbReference>
<comment type="catalytic activity">
    <reaction evidence="5 6">
        <text>urea + 2 H2O + H(+) = hydrogencarbonate + 2 NH4(+)</text>
        <dbReference type="Rhea" id="RHEA:20557"/>
        <dbReference type="ChEBI" id="CHEBI:15377"/>
        <dbReference type="ChEBI" id="CHEBI:15378"/>
        <dbReference type="ChEBI" id="CHEBI:16199"/>
        <dbReference type="ChEBI" id="CHEBI:17544"/>
        <dbReference type="ChEBI" id="CHEBI:28938"/>
        <dbReference type="EC" id="3.5.1.5"/>
    </reaction>
</comment>
<feature type="binding site" evidence="6 8">
    <location>
        <position position="356"/>
    </location>
    <ligand>
        <name>Ni(2+)</name>
        <dbReference type="ChEBI" id="CHEBI:49786"/>
        <label>1</label>
    </ligand>
</feature>
<dbReference type="UniPathway" id="UPA00258">
    <property type="reaction ID" value="UER00370"/>
</dbReference>
<dbReference type="Proteomes" id="UP000317422">
    <property type="component" value="Unassembled WGS sequence"/>
</dbReference>
<proteinExistence type="inferred from homology"/>
<dbReference type="Pfam" id="PF00449">
    <property type="entry name" value="Urease_alpha"/>
    <property type="match status" value="1"/>
</dbReference>
<evidence type="ECO:0000256" key="7">
    <source>
        <dbReference type="PIRSR" id="PIRSR611612-50"/>
    </source>
</evidence>
<dbReference type="Gene3D" id="3.20.20.140">
    <property type="entry name" value="Metal-dependent hydrolases"/>
    <property type="match status" value="1"/>
</dbReference>
<evidence type="ECO:0000256" key="6">
    <source>
        <dbReference type="HAMAP-Rule" id="MF_01953"/>
    </source>
</evidence>
<dbReference type="PANTHER" id="PTHR43440">
    <property type="entry name" value="UREASE"/>
    <property type="match status" value="1"/>
</dbReference>
<organism evidence="13 14">
    <name type="scientific">Haloactinospora alba</name>
    <dbReference type="NCBI Taxonomy" id="405555"/>
    <lineage>
        <taxon>Bacteria</taxon>
        <taxon>Bacillati</taxon>
        <taxon>Actinomycetota</taxon>
        <taxon>Actinomycetes</taxon>
        <taxon>Streptosporangiales</taxon>
        <taxon>Nocardiopsidaceae</taxon>
        <taxon>Haloactinospora</taxon>
    </lineage>
</organism>
<evidence type="ECO:0000256" key="3">
    <source>
        <dbReference type="ARBA" id="ARBA00022723"/>
    </source>
</evidence>
<dbReference type="GO" id="GO:0043419">
    <property type="term" value="P:urea catabolic process"/>
    <property type="evidence" value="ECO:0007669"/>
    <property type="project" value="UniProtKB-UniRule"/>
</dbReference>
<dbReference type="GO" id="GO:0005737">
    <property type="term" value="C:cytoplasm"/>
    <property type="evidence" value="ECO:0007669"/>
    <property type="project" value="UniProtKB-SubCell"/>
</dbReference>
<evidence type="ECO:0000256" key="5">
    <source>
        <dbReference type="ARBA" id="ARBA00047778"/>
    </source>
</evidence>
<sequence length="562" mass="58500">MSRMPRAEYANRYGPTAGDRIRLADTDLWVSVTADDTEPGEELLGGCGKTARDGLLVAGRAPRDSALDMVILGVLLLDPLAGVRKTNIGIKDGRVVGTGRAGNPDTADGVELVVDSHTAMITGEGMIATPGLIDSHVHLSSPEVVPAALSAGVTSLVGMGIGGVWDVGANPAPNLHNLIAGWRDVPVNVAFLARGSSSSSDLLERAVLSGAGGFKIHEDWGATPGMVDTCLGVADRADLPVALHTDTLNESGYLSDTLLATRGRNVHAYHVEGGGGHPDLLEIVGQPHVLTSSTTPTLPLTPATVDELLPMTMTVHRGHHGVESDVSIAASRVREHAIAAENALHDLGAISIVNSDSMGMGRIAETARRTWQLAHTQAHLAGEAGPEADNNDRVLRYLAKITLNPAIAHGMAHEVGTLRPGSIADIALWKPATFGAQPEMVLKSGFVAWGASGSGSGSTRLTQPRTMGPYFGGLGAAPRRLSTVFVSSECLEDSAARAALPDGVNYTVVRGSRGLSRADMVGNTATPEVRVPTGPDPVRVDGRPVDVHRAAELPLTRAQNLA</sequence>
<dbReference type="InterPro" id="IPR017951">
    <property type="entry name" value="Urease_asu_c"/>
</dbReference>
<evidence type="ECO:0000256" key="10">
    <source>
        <dbReference type="PROSITE-ProRule" id="PRU00700"/>
    </source>
</evidence>
<dbReference type="PRINTS" id="PR01752">
    <property type="entry name" value="UREASE"/>
</dbReference>
<dbReference type="HAMAP" id="MF_01953">
    <property type="entry name" value="Urease_alpha"/>
    <property type="match status" value="1"/>
</dbReference>
<comment type="similarity">
    <text evidence="6 11">Belongs to the metallo-dependent hydrolases superfamily. Urease alpha subunit family.</text>
</comment>
<feature type="binding site" evidence="6 8">
    <location>
        <position position="136"/>
    </location>
    <ligand>
        <name>Ni(2+)</name>
        <dbReference type="ChEBI" id="CHEBI:49786"/>
        <label>1</label>
    </ligand>
</feature>
<feature type="active site" description="Proton donor" evidence="6 9">
    <location>
        <position position="316"/>
    </location>
</feature>
<comment type="PTM">
    <text evidence="7">Carbamylation allows a single lysine to coordinate two nickel ions.</text>
</comment>
<evidence type="ECO:0000256" key="1">
    <source>
        <dbReference type="ARBA" id="ARBA00004897"/>
    </source>
</evidence>
<accession>A0A543NL88</accession>
<evidence type="ECO:0000256" key="9">
    <source>
        <dbReference type="PIRSR" id="PIRSR611612-52"/>
    </source>
</evidence>
<dbReference type="Gene3D" id="2.30.40.10">
    <property type="entry name" value="Urease, subunit C, domain 1"/>
    <property type="match status" value="1"/>
</dbReference>
<dbReference type="EC" id="3.5.1.5" evidence="6"/>
<gene>
    <name evidence="6" type="primary">ureC</name>
    <name evidence="13" type="ORF">FHX37_2567</name>
</gene>
<evidence type="ECO:0000256" key="11">
    <source>
        <dbReference type="RuleBase" id="RU004158"/>
    </source>
</evidence>
<dbReference type="InterPro" id="IPR011059">
    <property type="entry name" value="Metal-dep_hydrolase_composite"/>
</dbReference>
<feature type="binding site" evidence="6 8">
    <location>
        <position position="138"/>
    </location>
    <ligand>
        <name>Ni(2+)</name>
        <dbReference type="ChEBI" id="CHEBI:49786"/>
        <label>1</label>
    </ligand>
</feature>
<feature type="binding site" evidence="6 10">
    <location>
        <position position="217"/>
    </location>
    <ligand>
        <name>substrate</name>
    </ligand>
</feature>
<dbReference type="AlphaFoldDB" id="A0A543NL88"/>
<dbReference type="InterPro" id="IPR005848">
    <property type="entry name" value="Urease_asu"/>
</dbReference>
<name>A0A543NL88_9ACTN</name>
<evidence type="ECO:0000256" key="4">
    <source>
        <dbReference type="ARBA" id="ARBA00022801"/>
    </source>
</evidence>
<feature type="domain" description="Urease" evidence="12">
    <location>
        <begin position="131"/>
        <end position="562"/>
    </location>
</feature>
<dbReference type="InterPro" id="IPR006680">
    <property type="entry name" value="Amidohydro-rel"/>
</dbReference>
<dbReference type="InterPro" id="IPR050112">
    <property type="entry name" value="Urease_alpha_subunit"/>
</dbReference>
<feature type="modified residue" description="N6-carboxylysine" evidence="6 7">
    <location>
        <position position="215"/>
    </location>
</feature>
<dbReference type="GO" id="GO:0009039">
    <property type="term" value="F:urease activity"/>
    <property type="evidence" value="ECO:0007669"/>
    <property type="project" value="UniProtKB-UniRule"/>
</dbReference>
<evidence type="ECO:0000256" key="8">
    <source>
        <dbReference type="PIRSR" id="PIRSR611612-51"/>
    </source>
</evidence>
<dbReference type="GO" id="GO:0016151">
    <property type="term" value="F:nickel cation binding"/>
    <property type="evidence" value="ECO:0007669"/>
    <property type="project" value="UniProtKB-UniRule"/>
</dbReference>
<feature type="binding site" description="via carbamate group" evidence="6 8">
    <location>
        <position position="215"/>
    </location>
    <ligand>
        <name>Ni(2+)</name>
        <dbReference type="ChEBI" id="CHEBI:49786"/>
        <label>2</label>
    </ligand>
</feature>
<comment type="PTM">
    <text evidence="6">Carboxylation allows a single lysine to coordinate two nickel ions.</text>
</comment>
<keyword evidence="3 6" id="KW-0479">Metal-binding</keyword>
<dbReference type="NCBIfam" id="NF009686">
    <property type="entry name" value="PRK13207.1"/>
    <property type="match status" value="1"/>
</dbReference>
<keyword evidence="6 10" id="KW-0963">Cytoplasm</keyword>
<evidence type="ECO:0000313" key="13">
    <source>
        <dbReference type="EMBL" id="TQN32591.1"/>
    </source>
</evidence>
<comment type="subunit">
    <text evidence="6">Heterotrimer of UreA (gamma), UreB (beta) and UreC (alpha) subunits. Three heterotrimers associate to form the active enzyme.</text>
</comment>
<keyword evidence="4 6" id="KW-0378">Hydrolase</keyword>
<comment type="caution">
    <text evidence="13">The sequence shown here is derived from an EMBL/GenBank/DDBJ whole genome shotgun (WGS) entry which is preliminary data.</text>
</comment>
<reference evidence="13 14" key="1">
    <citation type="submission" date="2019-06" db="EMBL/GenBank/DDBJ databases">
        <title>Sequencing the genomes of 1000 actinobacteria strains.</title>
        <authorList>
            <person name="Klenk H.-P."/>
        </authorList>
    </citation>
    <scope>NUCLEOTIDE SEQUENCE [LARGE SCALE GENOMIC DNA]</scope>
    <source>
        <strain evidence="13 14">DSM 45015</strain>
    </source>
</reference>
<dbReference type="InterPro" id="IPR011612">
    <property type="entry name" value="Urease_alpha_N_dom"/>
</dbReference>
<dbReference type="PROSITE" id="PS51368">
    <property type="entry name" value="UREASE_3"/>
    <property type="match status" value="1"/>
</dbReference>
<protein>
    <recommendedName>
        <fullName evidence="6">Urease subunit alpha</fullName>
        <ecNumber evidence="6">3.5.1.5</ecNumber>
    </recommendedName>
    <alternativeName>
        <fullName evidence="6">Urea amidohydrolase subunit alpha</fullName>
    </alternativeName>
</protein>
<dbReference type="EMBL" id="VFQC01000001">
    <property type="protein sequence ID" value="TQN32591.1"/>
    <property type="molecule type" value="Genomic_DNA"/>
</dbReference>
<dbReference type="SUPFAM" id="SSF51556">
    <property type="entry name" value="Metallo-dependent hydrolases"/>
    <property type="match status" value="1"/>
</dbReference>
<dbReference type="PANTHER" id="PTHR43440:SF1">
    <property type="entry name" value="UREASE"/>
    <property type="match status" value="1"/>
</dbReference>
<feature type="binding site" evidence="6 8">
    <location>
        <position position="244"/>
    </location>
    <ligand>
        <name>Ni(2+)</name>
        <dbReference type="ChEBI" id="CHEBI:49786"/>
        <label>2</label>
    </ligand>
</feature>
<comment type="subcellular location">
    <subcellularLocation>
        <location evidence="6 10">Cytoplasm</location>
    </subcellularLocation>
</comment>
<comment type="cofactor">
    <cofactor evidence="6 8">
        <name>Ni cation</name>
        <dbReference type="ChEBI" id="CHEBI:25516"/>
    </cofactor>
    <text evidence="6 8">Binds 2 nickel ions per subunit.</text>
</comment>
<keyword evidence="2 6" id="KW-0533">Nickel</keyword>
<dbReference type="InterPro" id="IPR032466">
    <property type="entry name" value="Metal_Hydrolase"/>
</dbReference>
<dbReference type="Pfam" id="PF01979">
    <property type="entry name" value="Amidohydro_1"/>
    <property type="match status" value="1"/>
</dbReference>
<keyword evidence="14" id="KW-1185">Reference proteome</keyword>
<evidence type="ECO:0000313" key="14">
    <source>
        <dbReference type="Proteomes" id="UP000317422"/>
    </source>
</evidence>
<evidence type="ECO:0000259" key="12">
    <source>
        <dbReference type="PROSITE" id="PS51368"/>
    </source>
</evidence>
<evidence type="ECO:0000256" key="2">
    <source>
        <dbReference type="ARBA" id="ARBA00022596"/>
    </source>
</evidence>
<comment type="pathway">
    <text evidence="1 6">Nitrogen metabolism; urea degradation; CO(2) and NH(3) from urea (urease route): step 1/1.</text>
</comment>
<feature type="binding site" evidence="6 8">
    <location>
        <position position="270"/>
    </location>
    <ligand>
        <name>Ni(2+)</name>
        <dbReference type="ChEBI" id="CHEBI:49786"/>
        <label>2</label>
    </ligand>
</feature>
<feature type="binding site" description="via carbamate group" evidence="6 8">
    <location>
        <position position="215"/>
    </location>
    <ligand>
        <name>Ni(2+)</name>
        <dbReference type="ChEBI" id="CHEBI:49786"/>
        <label>1</label>
    </ligand>
</feature>